<evidence type="ECO:0000259" key="13">
    <source>
        <dbReference type="PROSITE" id="PS50076"/>
    </source>
</evidence>
<dbReference type="InterPro" id="IPR002939">
    <property type="entry name" value="DnaJ_C"/>
</dbReference>
<dbReference type="NCBIfam" id="TIGR02349">
    <property type="entry name" value="DnaJ_bact"/>
    <property type="match status" value="1"/>
</dbReference>
<evidence type="ECO:0000256" key="4">
    <source>
        <dbReference type="ARBA" id="ARBA00022737"/>
    </source>
</evidence>
<keyword evidence="1 11" id="KW-0963">Cytoplasm</keyword>
<protein>
    <recommendedName>
        <fullName evidence="10 11">Chaperone protein DnaJ</fullName>
    </recommendedName>
</protein>
<keyword evidence="6 11" id="KW-0862">Zinc</keyword>
<feature type="domain" description="CR-type" evidence="14">
    <location>
        <begin position="207"/>
        <end position="289"/>
    </location>
</feature>
<name>A0A2H0UCJ9_9BACT</name>
<feature type="binding site" evidence="11">
    <location>
        <position position="266"/>
    </location>
    <ligand>
        <name>Zn(2+)</name>
        <dbReference type="ChEBI" id="CHEBI:29105"/>
        <label>2</label>
    </ligand>
</feature>
<comment type="caution">
    <text evidence="15">The sequence shown here is derived from an EMBL/GenBank/DDBJ whole genome shotgun (WGS) entry which is preliminary data.</text>
</comment>
<dbReference type="FunFam" id="2.60.260.20:FF:000013">
    <property type="entry name" value="DnaJ subfamily B member 11"/>
    <property type="match status" value="1"/>
</dbReference>
<dbReference type="GO" id="GO:0042026">
    <property type="term" value="P:protein refolding"/>
    <property type="evidence" value="ECO:0007669"/>
    <property type="project" value="TreeGrafter"/>
</dbReference>
<dbReference type="PROSITE" id="PS50076">
    <property type="entry name" value="DNAJ_2"/>
    <property type="match status" value="1"/>
</dbReference>
<evidence type="ECO:0000313" key="15">
    <source>
        <dbReference type="EMBL" id="PIR83396.1"/>
    </source>
</evidence>
<feature type="zinc finger region" description="CR-type" evidence="12">
    <location>
        <begin position="207"/>
        <end position="289"/>
    </location>
</feature>
<dbReference type="GO" id="GO:0051082">
    <property type="term" value="F:unfolded protein binding"/>
    <property type="evidence" value="ECO:0007669"/>
    <property type="project" value="UniProtKB-UniRule"/>
</dbReference>
<dbReference type="GO" id="GO:0009408">
    <property type="term" value="P:response to heat"/>
    <property type="evidence" value="ECO:0007669"/>
    <property type="project" value="InterPro"/>
</dbReference>
<dbReference type="GO" id="GO:0031072">
    <property type="term" value="F:heat shock protein binding"/>
    <property type="evidence" value="ECO:0007669"/>
    <property type="project" value="InterPro"/>
</dbReference>
<comment type="function">
    <text evidence="11">Participates actively in the response to hyperosmotic and heat shock by preventing the aggregation of stress-denatured proteins and by disaggregating proteins, also in an autonomous, DnaK-independent fashion. Unfolded proteins bind initially to DnaJ; upon interaction with the DnaJ-bound protein, DnaK hydrolyzes its bound ATP, resulting in the formation of a stable complex. GrpE releases ADP from DnaK; ATP binding to DnaK triggers the release of the substrate protein, thus completing the reaction cycle. Several rounds of ATP-dependent interactions between DnaJ, DnaK and GrpE are required for fully efficient folding. Also involved, together with DnaK and GrpE, in the DNA replication of plasmids through activation of initiation proteins.</text>
</comment>
<feature type="binding site" evidence="11">
    <location>
        <position position="223"/>
    </location>
    <ligand>
        <name>Zn(2+)</name>
        <dbReference type="ChEBI" id="CHEBI:29105"/>
        <label>1</label>
    </ligand>
</feature>
<dbReference type="Pfam" id="PF00684">
    <property type="entry name" value="DnaJ_CXXCXGXG"/>
    <property type="match status" value="1"/>
</dbReference>
<dbReference type="SMART" id="SM00271">
    <property type="entry name" value="DnaJ"/>
    <property type="match status" value="1"/>
</dbReference>
<dbReference type="SUPFAM" id="SSF49493">
    <property type="entry name" value="HSP40/DnaJ peptide-binding domain"/>
    <property type="match status" value="2"/>
</dbReference>
<evidence type="ECO:0000256" key="9">
    <source>
        <dbReference type="ARBA" id="ARBA00061004"/>
    </source>
</evidence>
<dbReference type="GO" id="GO:0005524">
    <property type="term" value="F:ATP binding"/>
    <property type="evidence" value="ECO:0007669"/>
    <property type="project" value="InterPro"/>
</dbReference>
<dbReference type="Gene3D" id="2.60.260.20">
    <property type="entry name" value="Urease metallochaperone UreE, N-terminal domain"/>
    <property type="match status" value="2"/>
</dbReference>
<evidence type="ECO:0000256" key="5">
    <source>
        <dbReference type="ARBA" id="ARBA00022771"/>
    </source>
</evidence>
<feature type="binding site" evidence="11">
    <location>
        <position position="277"/>
    </location>
    <ligand>
        <name>Zn(2+)</name>
        <dbReference type="ChEBI" id="CHEBI:29105"/>
        <label>1</label>
    </ligand>
</feature>
<dbReference type="GO" id="GO:0008270">
    <property type="term" value="F:zinc ion binding"/>
    <property type="evidence" value="ECO:0007669"/>
    <property type="project" value="UniProtKB-UniRule"/>
</dbReference>
<accession>A0A2H0UCJ9</accession>
<keyword evidence="5 11" id="KW-0863">Zinc-finger</keyword>
<comment type="subcellular location">
    <subcellularLocation>
        <location evidence="11">Cytoplasm</location>
    </subcellularLocation>
</comment>
<dbReference type="HAMAP" id="MF_01152">
    <property type="entry name" value="DnaJ"/>
    <property type="match status" value="1"/>
</dbReference>
<dbReference type="CDD" id="cd10719">
    <property type="entry name" value="DnaJ_zf"/>
    <property type="match status" value="1"/>
</dbReference>
<dbReference type="Gene3D" id="1.10.287.110">
    <property type="entry name" value="DnaJ domain"/>
    <property type="match status" value="1"/>
</dbReference>
<dbReference type="PANTHER" id="PTHR43096">
    <property type="entry name" value="DNAJ HOMOLOG 1, MITOCHONDRIAL-RELATED"/>
    <property type="match status" value="1"/>
</dbReference>
<dbReference type="InterPro" id="IPR036410">
    <property type="entry name" value="HSP_DnaJ_Cys-rich_dom_sf"/>
</dbReference>
<dbReference type="EMBL" id="PFBL01000005">
    <property type="protein sequence ID" value="PIR83396.1"/>
    <property type="molecule type" value="Genomic_DNA"/>
</dbReference>
<evidence type="ECO:0000256" key="7">
    <source>
        <dbReference type="ARBA" id="ARBA00023016"/>
    </source>
</evidence>
<evidence type="ECO:0000256" key="10">
    <source>
        <dbReference type="ARBA" id="ARBA00067609"/>
    </source>
</evidence>
<dbReference type="PRINTS" id="PR00625">
    <property type="entry name" value="JDOMAIN"/>
</dbReference>
<feature type="binding site" evidence="11">
    <location>
        <position position="280"/>
    </location>
    <ligand>
        <name>Zn(2+)</name>
        <dbReference type="ChEBI" id="CHEBI:29105"/>
        <label>1</label>
    </ligand>
</feature>
<evidence type="ECO:0000313" key="16">
    <source>
        <dbReference type="Proteomes" id="UP000230179"/>
    </source>
</evidence>
<evidence type="ECO:0000256" key="3">
    <source>
        <dbReference type="ARBA" id="ARBA00022723"/>
    </source>
</evidence>
<feature type="binding site" evidence="11">
    <location>
        <position position="263"/>
    </location>
    <ligand>
        <name>Zn(2+)</name>
        <dbReference type="ChEBI" id="CHEBI:29105"/>
        <label>2</label>
    </ligand>
</feature>
<reference evidence="16" key="1">
    <citation type="submission" date="2017-09" db="EMBL/GenBank/DDBJ databases">
        <title>Depth-based differentiation of microbial function through sediment-hosted aquifers and enrichment of novel symbionts in the deep terrestrial subsurface.</title>
        <authorList>
            <person name="Probst A.J."/>
            <person name="Ladd B."/>
            <person name="Jarett J.K."/>
            <person name="Geller-Mcgrath D.E."/>
            <person name="Sieber C.M.K."/>
            <person name="Emerson J.B."/>
            <person name="Anantharaman K."/>
            <person name="Thomas B.C."/>
            <person name="Malmstrom R."/>
            <person name="Stieglmeier M."/>
            <person name="Klingl A."/>
            <person name="Woyke T."/>
            <person name="Ryan C.M."/>
            <person name="Banfield J.F."/>
        </authorList>
    </citation>
    <scope>NUCLEOTIDE SEQUENCE [LARGE SCALE GENOMIC DNA]</scope>
</reference>
<dbReference type="InterPro" id="IPR036869">
    <property type="entry name" value="J_dom_sf"/>
</dbReference>
<feature type="binding site" evidence="11">
    <location>
        <position position="220"/>
    </location>
    <ligand>
        <name>Zn(2+)</name>
        <dbReference type="ChEBI" id="CHEBI:29105"/>
        <label>1</label>
    </ligand>
</feature>
<proteinExistence type="inferred from homology"/>
<feature type="repeat" description="CXXCXGXG motif" evidence="11">
    <location>
        <begin position="277"/>
        <end position="284"/>
    </location>
</feature>
<keyword evidence="8 11" id="KW-0143">Chaperone</keyword>
<dbReference type="Gene3D" id="2.10.230.10">
    <property type="entry name" value="Heat shock protein DnaJ, cysteine-rich domain"/>
    <property type="match status" value="1"/>
</dbReference>
<evidence type="ECO:0000256" key="12">
    <source>
        <dbReference type="PROSITE-ProRule" id="PRU00546"/>
    </source>
</evidence>
<evidence type="ECO:0000256" key="2">
    <source>
        <dbReference type="ARBA" id="ARBA00022705"/>
    </source>
</evidence>
<sequence length="428" mass="46631">MWRSSRRTRGLGRRAGHKTRTAAFFAYKNLKRIPVVDFRNAPAALRADLLRKFTTRYTATNMAKDYYNVLGVDKKASPDDIKKAFRKLAHKYHPDKGGTDEAKFKDITEAYSILSDDKKRREYDAYGQSFPGGAPHGSTGSPQGAGFGGFDFSGFQQGFGNVGVEFDMGDLFGDLFGTRRGGSPRAQSRGRDISIDIELPFKDAIFGTERKVLIAKVATCEVCSGSGAKPGTEMETCKTCSGSGRVHEMRNSILGQFSSVRACAECDGTGKVPKEKCSECKGHGTKRKEVELAIKIPAGIDNGEMIRMPQQGEAVKGGVAGDMYVKVHVKPHPVFKREGQNLIMDLPVKLTDALLGATVNIESIDGKTLEVKIPVMKRAEELLRVRGKGVPTGGSSRGDLIIRLETALPQKLSHKARKALEDLKGEGL</sequence>
<dbReference type="InterPro" id="IPR001623">
    <property type="entry name" value="DnaJ_domain"/>
</dbReference>
<keyword evidence="4 11" id="KW-0677">Repeat</keyword>
<dbReference type="PROSITE" id="PS51188">
    <property type="entry name" value="ZF_CR"/>
    <property type="match status" value="1"/>
</dbReference>
<dbReference type="FunFam" id="2.10.230.10:FF:000002">
    <property type="entry name" value="Molecular chaperone DnaJ"/>
    <property type="match status" value="1"/>
</dbReference>
<dbReference type="Pfam" id="PF01556">
    <property type="entry name" value="DnaJ_C"/>
    <property type="match status" value="1"/>
</dbReference>
<feature type="binding site" evidence="11">
    <location>
        <position position="237"/>
    </location>
    <ligand>
        <name>Zn(2+)</name>
        <dbReference type="ChEBI" id="CHEBI:29105"/>
        <label>2</label>
    </ligand>
</feature>
<feature type="repeat" description="CXXCXGXG motif" evidence="11">
    <location>
        <begin position="237"/>
        <end position="244"/>
    </location>
</feature>
<dbReference type="Proteomes" id="UP000230179">
    <property type="component" value="Unassembled WGS sequence"/>
</dbReference>
<gene>
    <name evidence="11 15" type="primary">dnaJ</name>
    <name evidence="15" type="ORF">COU19_00840</name>
</gene>
<comment type="subunit">
    <text evidence="11">Homodimer.</text>
</comment>
<comment type="cofactor">
    <cofactor evidence="11">
        <name>Zn(2+)</name>
        <dbReference type="ChEBI" id="CHEBI:29105"/>
    </cofactor>
    <text evidence="11">Binds 2 Zn(2+) ions per monomer.</text>
</comment>
<dbReference type="Pfam" id="PF00226">
    <property type="entry name" value="DnaJ"/>
    <property type="match status" value="1"/>
</dbReference>
<feature type="binding site" evidence="11">
    <location>
        <position position="240"/>
    </location>
    <ligand>
        <name>Zn(2+)</name>
        <dbReference type="ChEBI" id="CHEBI:29105"/>
        <label>2</label>
    </ligand>
</feature>
<dbReference type="GO" id="GO:0005737">
    <property type="term" value="C:cytoplasm"/>
    <property type="evidence" value="ECO:0007669"/>
    <property type="project" value="UniProtKB-SubCell"/>
</dbReference>
<evidence type="ECO:0000256" key="11">
    <source>
        <dbReference type="HAMAP-Rule" id="MF_01152"/>
    </source>
</evidence>
<dbReference type="NCBIfam" id="NF008035">
    <property type="entry name" value="PRK10767.1"/>
    <property type="match status" value="1"/>
</dbReference>
<dbReference type="InterPro" id="IPR012724">
    <property type="entry name" value="DnaJ"/>
</dbReference>
<dbReference type="PROSITE" id="PS00636">
    <property type="entry name" value="DNAJ_1"/>
    <property type="match status" value="1"/>
</dbReference>
<dbReference type="InterPro" id="IPR018253">
    <property type="entry name" value="DnaJ_domain_CS"/>
</dbReference>
<feature type="domain" description="J" evidence="13">
    <location>
        <begin position="65"/>
        <end position="127"/>
    </location>
</feature>
<comment type="domain">
    <text evidence="11">The J domain is necessary and sufficient to stimulate DnaK ATPase activity. Zinc center 1 plays an important role in the autonomous, DnaK-independent chaperone activity of DnaJ. Zinc center 2 is essential for interaction with DnaK and for DnaJ activity.</text>
</comment>
<dbReference type="CDD" id="cd10747">
    <property type="entry name" value="DnaJ_C"/>
    <property type="match status" value="1"/>
</dbReference>
<feature type="repeat" description="CXXCXGXG motif" evidence="11">
    <location>
        <begin position="263"/>
        <end position="270"/>
    </location>
</feature>
<evidence type="ECO:0000256" key="1">
    <source>
        <dbReference type="ARBA" id="ARBA00022490"/>
    </source>
</evidence>
<feature type="repeat" description="CXXCXGXG motif" evidence="11">
    <location>
        <begin position="220"/>
        <end position="227"/>
    </location>
</feature>
<organism evidence="15 16">
    <name type="scientific">Candidatus Kaiserbacteria bacterium CG10_big_fil_rev_8_21_14_0_10_56_12</name>
    <dbReference type="NCBI Taxonomy" id="1974611"/>
    <lineage>
        <taxon>Bacteria</taxon>
        <taxon>Candidatus Kaiseribacteriota</taxon>
    </lineage>
</organism>
<dbReference type="GO" id="GO:0006260">
    <property type="term" value="P:DNA replication"/>
    <property type="evidence" value="ECO:0007669"/>
    <property type="project" value="UniProtKB-KW"/>
</dbReference>
<keyword evidence="2 11" id="KW-0235">DNA replication</keyword>
<keyword evidence="3 11" id="KW-0479">Metal-binding</keyword>
<dbReference type="AlphaFoldDB" id="A0A2H0UCJ9"/>
<dbReference type="SUPFAM" id="SSF46565">
    <property type="entry name" value="Chaperone J-domain"/>
    <property type="match status" value="1"/>
</dbReference>
<comment type="similarity">
    <text evidence="9 11">Belongs to the DnaJ family.</text>
</comment>
<dbReference type="PANTHER" id="PTHR43096:SF48">
    <property type="entry name" value="CHAPERONE PROTEIN DNAJ"/>
    <property type="match status" value="1"/>
</dbReference>
<dbReference type="CDD" id="cd06257">
    <property type="entry name" value="DnaJ"/>
    <property type="match status" value="1"/>
</dbReference>
<evidence type="ECO:0000256" key="6">
    <source>
        <dbReference type="ARBA" id="ARBA00022833"/>
    </source>
</evidence>
<evidence type="ECO:0000259" key="14">
    <source>
        <dbReference type="PROSITE" id="PS51188"/>
    </source>
</evidence>
<keyword evidence="7 11" id="KW-0346">Stress response</keyword>
<dbReference type="InterPro" id="IPR008971">
    <property type="entry name" value="HSP40/DnaJ_pept-bd"/>
</dbReference>
<dbReference type="InterPro" id="IPR001305">
    <property type="entry name" value="HSP_DnaJ_Cys-rich_dom"/>
</dbReference>
<evidence type="ECO:0000256" key="8">
    <source>
        <dbReference type="ARBA" id="ARBA00023186"/>
    </source>
</evidence>
<dbReference type="SUPFAM" id="SSF57938">
    <property type="entry name" value="DnaJ/Hsp40 cysteine-rich domain"/>
    <property type="match status" value="1"/>
</dbReference>